<evidence type="ECO:0008006" key="8">
    <source>
        <dbReference type="Google" id="ProtNLM"/>
    </source>
</evidence>
<keyword evidence="7" id="KW-1185">Reference proteome</keyword>
<evidence type="ECO:0000313" key="7">
    <source>
        <dbReference type="Proteomes" id="UP000186438"/>
    </source>
</evidence>
<accession>A0A1Q4I1W9</accession>
<feature type="domain" description="PPE-PPW subfamily C-terminal" evidence="5">
    <location>
        <begin position="431"/>
        <end position="476"/>
    </location>
</feature>
<dbReference type="STRING" id="53378.BRW65_00015"/>
<sequence>MTASFWMASPPELHSALLSAGPGPGSLLAAAAAWTSLSAEYASTAAELKGLLSTVQAGTWDGPSAEQYVAAHLRYLLWLQEASTDSASIAAQHEVAAAAYTTALALMPTLPELANNHILHGALLATNFFGINTIPIALNEADYVRMWVQAATAMGTYQVVSGTALAAAPRTSAAPDIVDPAGVPARTLSFTPQAASATGNSLENLLQQIAQILRDFMQDLQKLLSNFMSALGPWLVANFPLLFFVAYEAISAVAGGITYFGGPFIGLILAVTLRLALTTAAAAPPVSEAPVARAIAATTVPRLSAWPVAGMAATAPTPAGAPATTGAASAGTPGTPAPTAAPGTLAYAVPFAGGPDAESGPPVGGRVGAKASATTTPAAEAAAHTPAGTRPQRRRRATIRQYGDEFLSMDPDFGVRTDNEEREQLVSAAQSDSGAGMLGLVGTAHNGSAVGATGLATLAGDEFGGGPRVPMIPGTWEHEPRRRGDDGS</sequence>
<dbReference type="Proteomes" id="UP000186438">
    <property type="component" value="Unassembled WGS sequence"/>
</dbReference>
<feature type="compositionally biased region" description="Low complexity" evidence="2">
    <location>
        <begin position="315"/>
        <end position="348"/>
    </location>
</feature>
<evidence type="ECO:0000259" key="4">
    <source>
        <dbReference type="Pfam" id="PF00823"/>
    </source>
</evidence>
<evidence type="ECO:0000259" key="5">
    <source>
        <dbReference type="Pfam" id="PF18878"/>
    </source>
</evidence>
<keyword evidence="3" id="KW-0472">Membrane</keyword>
<dbReference type="FunFam" id="1.20.1260.20:FF:000001">
    <property type="entry name" value="PPE family protein PPE41"/>
    <property type="match status" value="1"/>
</dbReference>
<evidence type="ECO:0000313" key="6">
    <source>
        <dbReference type="EMBL" id="OJZ75898.1"/>
    </source>
</evidence>
<feature type="domain" description="PPE" evidence="4">
    <location>
        <begin position="6"/>
        <end position="168"/>
    </location>
</feature>
<protein>
    <recommendedName>
        <fullName evidence="8">PPE family protein</fullName>
    </recommendedName>
</protein>
<dbReference type="AlphaFoldDB" id="A0A1Q4I1W9"/>
<feature type="transmembrane region" description="Helical" evidence="3">
    <location>
        <begin position="253"/>
        <end position="277"/>
    </location>
</feature>
<dbReference type="PANTHER" id="PTHR46766">
    <property type="entry name" value="GLUTAMINE-RICH PROTEIN 2"/>
    <property type="match status" value="1"/>
</dbReference>
<proteinExistence type="inferred from homology"/>
<dbReference type="PANTHER" id="PTHR46766:SF1">
    <property type="entry name" value="GLUTAMINE-RICH PROTEIN 2"/>
    <property type="match status" value="1"/>
</dbReference>
<organism evidence="6 7">
    <name type="scientific">Mycobacterium paraffinicum</name>
    <dbReference type="NCBI Taxonomy" id="53378"/>
    <lineage>
        <taxon>Bacteria</taxon>
        <taxon>Bacillati</taxon>
        <taxon>Actinomycetota</taxon>
        <taxon>Actinomycetes</taxon>
        <taxon>Mycobacteriales</taxon>
        <taxon>Mycobacteriaceae</taxon>
        <taxon>Mycobacterium</taxon>
    </lineage>
</organism>
<name>A0A1Q4I1W9_9MYCO</name>
<dbReference type="Gene3D" id="1.20.1260.20">
    <property type="entry name" value="PPE superfamily"/>
    <property type="match status" value="1"/>
</dbReference>
<feature type="transmembrane region" description="Helical" evidence="3">
    <location>
        <begin position="223"/>
        <end position="247"/>
    </location>
</feature>
<comment type="similarity">
    <text evidence="1">Belongs to the mycobacterial PPE family.</text>
</comment>
<reference evidence="6 7" key="1">
    <citation type="submission" date="2016-11" db="EMBL/GenBank/DDBJ databases">
        <title>Genome sequences of unsequenced Mycobacteria.</title>
        <authorList>
            <person name="Greninger A.L."/>
            <person name="Fang F."/>
            <person name="Jerome K.R."/>
        </authorList>
    </citation>
    <scope>NUCLEOTIDE SEQUENCE [LARGE SCALE GENOMIC DNA]</scope>
    <source>
        <strain evidence="6 7">M11</strain>
    </source>
</reference>
<keyword evidence="3" id="KW-0812">Transmembrane</keyword>
<feature type="compositionally biased region" description="Basic and acidic residues" evidence="2">
    <location>
        <begin position="476"/>
        <end position="488"/>
    </location>
</feature>
<dbReference type="SUPFAM" id="SSF140459">
    <property type="entry name" value="PE/PPE dimer-like"/>
    <property type="match status" value="1"/>
</dbReference>
<keyword evidence="3" id="KW-1133">Transmembrane helix</keyword>
<dbReference type="InterPro" id="IPR000030">
    <property type="entry name" value="PPE_dom"/>
</dbReference>
<evidence type="ECO:0000256" key="2">
    <source>
        <dbReference type="SAM" id="MobiDB-lite"/>
    </source>
</evidence>
<feature type="compositionally biased region" description="Low complexity" evidence="2">
    <location>
        <begin position="369"/>
        <end position="390"/>
    </location>
</feature>
<gene>
    <name evidence="6" type="ORF">BRW65_00015</name>
</gene>
<dbReference type="InterPro" id="IPR038332">
    <property type="entry name" value="PPE_sf"/>
</dbReference>
<dbReference type="RefSeq" id="WP_073869859.1">
    <property type="nucleotide sequence ID" value="NZ_MPNT01000001.1"/>
</dbReference>
<evidence type="ECO:0000256" key="1">
    <source>
        <dbReference type="ARBA" id="ARBA00010652"/>
    </source>
</evidence>
<comment type="caution">
    <text evidence="6">The sequence shown here is derived from an EMBL/GenBank/DDBJ whole genome shotgun (WGS) entry which is preliminary data.</text>
</comment>
<dbReference type="InterPro" id="IPR043641">
    <property type="entry name" value="PPE-PPW_C"/>
</dbReference>
<dbReference type="EMBL" id="MPNT01000001">
    <property type="protein sequence ID" value="OJZ75898.1"/>
    <property type="molecule type" value="Genomic_DNA"/>
</dbReference>
<dbReference type="Pfam" id="PF18878">
    <property type="entry name" value="PPE-PPW"/>
    <property type="match status" value="1"/>
</dbReference>
<dbReference type="Pfam" id="PF00823">
    <property type="entry name" value="PPE"/>
    <property type="match status" value="1"/>
</dbReference>
<feature type="region of interest" description="Disordered" evidence="2">
    <location>
        <begin position="461"/>
        <end position="488"/>
    </location>
</feature>
<evidence type="ECO:0000256" key="3">
    <source>
        <dbReference type="SAM" id="Phobius"/>
    </source>
</evidence>
<dbReference type="GO" id="GO:0052572">
    <property type="term" value="P:response to host immune response"/>
    <property type="evidence" value="ECO:0007669"/>
    <property type="project" value="TreeGrafter"/>
</dbReference>
<dbReference type="OrthoDB" id="4753487at2"/>
<feature type="region of interest" description="Disordered" evidence="2">
    <location>
        <begin position="315"/>
        <end position="394"/>
    </location>
</feature>